<evidence type="ECO:0008006" key="4">
    <source>
        <dbReference type="Google" id="ProtNLM"/>
    </source>
</evidence>
<gene>
    <name evidence="2" type="ORF">MIND_01042900</name>
</gene>
<feature type="region of interest" description="Disordered" evidence="1">
    <location>
        <begin position="1"/>
        <end position="147"/>
    </location>
</feature>
<evidence type="ECO:0000313" key="3">
    <source>
        <dbReference type="Proteomes" id="UP000636479"/>
    </source>
</evidence>
<accession>A0A8H6SB26</accession>
<feature type="compositionally biased region" description="Basic and acidic residues" evidence="1">
    <location>
        <begin position="92"/>
        <end position="102"/>
    </location>
</feature>
<evidence type="ECO:0000256" key="1">
    <source>
        <dbReference type="SAM" id="MobiDB-lite"/>
    </source>
</evidence>
<protein>
    <recommendedName>
        <fullName evidence="4">rRNA-processing protein FYV7</fullName>
    </recommendedName>
</protein>
<keyword evidence="3" id="KW-1185">Reference proteome</keyword>
<organism evidence="2 3">
    <name type="scientific">Mycena indigotica</name>
    <dbReference type="NCBI Taxonomy" id="2126181"/>
    <lineage>
        <taxon>Eukaryota</taxon>
        <taxon>Fungi</taxon>
        <taxon>Dikarya</taxon>
        <taxon>Basidiomycota</taxon>
        <taxon>Agaricomycotina</taxon>
        <taxon>Agaricomycetes</taxon>
        <taxon>Agaricomycetidae</taxon>
        <taxon>Agaricales</taxon>
        <taxon>Marasmiineae</taxon>
        <taxon>Mycenaceae</taxon>
        <taxon>Mycena</taxon>
    </lineage>
</organism>
<dbReference type="GeneID" id="59349532"/>
<dbReference type="AlphaFoldDB" id="A0A8H6SB26"/>
<evidence type="ECO:0000313" key="2">
    <source>
        <dbReference type="EMBL" id="KAF7295047.1"/>
    </source>
</evidence>
<proteinExistence type="predicted"/>
<name>A0A8H6SB26_9AGAR</name>
<dbReference type="RefSeq" id="XP_037216410.1">
    <property type="nucleotide sequence ID" value="XM_037367016.1"/>
</dbReference>
<sequence>MPEKRKRPPTFQHHPANRAKKLKQTWVQNAKLKQKWRTEKRRIGKETEPEIEEDDMKQAVEVRRNAAPSPTPPPTKKTYLPPKTPVQQQERSSLRDRARDAYSRSSLHTYKSDPSGKRQRGGNTGRGQPDMKKRMSVLLETIKRDFS</sequence>
<dbReference type="EMBL" id="JACAZF010000009">
    <property type="protein sequence ID" value="KAF7295047.1"/>
    <property type="molecule type" value="Genomic_DNA"/>
</dbReference>
<reference evidence="2" key="1">
    <citation type="submission" date="2020-05" db="EMBL/GenBank/DDBJ databases">
        <title>Mycena genomes resolve the evolution of fungal bioluminescence.</title>
        <authorList>
            <person name="Tsai I.J."/>
        </authorList>
    </citation>
    <scope>NUCLEOTIDE SEQUENCE</scope>
    <source>
        <strain evidence="2">171206Taipei</strain>
    </source>
</reference>
<comment type="caution">
    <text evidence="2">The sequence shown here is derived from an EMBL/GenBank/DDBJ whole genome shotgun (WGS) entry which is preliminary data.</text>
</comment>
<dbReference type="OrthoDB" id="3365439at2759"/>
<dbReference type="Proteomes" id="UP000636479">
    <property type="component" value="Unassembled WGS sequence"/>
</dbReference>
<feature type="compositionally biased region" description="Basic residues" evidence="1">
    <location>
        <begin position="32"/>
        <end position="43"/>
    </location>
</feature>